<accession>A0A2N9VUU6</accession>
<protein>
    <submittedName>
        <fullName evidence="1">Uncharacterized protein</fullName>
    </submittedName>
</protein>
<reference evidence="1 2" key="1">
    <citation type="journal article" date="2017" name="Int J Environ Stud">
        <title>Does the Miocene-Pliocene relict legume Oxytropis triphylla form nitrogen-fixing nodules with a combination of bacterial strains?</title>
        <authorList>
            <person name="Safronova V."/>
            <person name="Belimov A."/>
            <person name="Sazanova A."/>
            <person name="Kuznetsova I."/>
            <person name="Popova J."/>
            <person name="Andronov E."/>
            <person name="Verkhozina A."/>
            <person name="Tikhonovich I."/>
        </authorList>
    </citation>
    <scope>NUCLEOTIDE SEQUENCE [LARGE SCALE GENOMIC DNA]</scope>
    <source>
        <strain evidence="1 2">Tri-38</strain>
    </source>
</reference>
<keyword evidence="2" id="KW-1185">Reference proteome</keyword>
<dbReference type="KEGG" id="pht:BLM14_26560"/>
<dbReference type="RefSeq" id="WP_100003173.1">
    <property type="nucleotide sequence ID" value="NZ_CP017943.1"/>
</dbReference>
<comment type="caution">
    <text evidence="1">The sequence shown here is derived from an EMBL/GenBank/DDBJ whole genome shotgun (WGS) entry which is preliminary data.</text>
</comment>
<evidence type="ECO:0000313" key="2">
    <source>
        <dbReference type="Proteomes" id="UP000232163"/>
    </source>
</evidence>
<evidence type="ECO:0000313" key="1">
    <source>
        <dbReference type="EMBL" id="PIO43264.1"/>
    </source>
</evidence>
<name>A0A2N9VUU6_9HYPH</name>
<organism evidence="1 2">
    <name type="scientific">Phyllobacterium zundukense</name>
    <dbReference type="NCBI Taxonomy" id="1867719"/>
    <lineage>
        <taxon>Bacteria</taxon>
        <taxon>Pseudomonadati</taxon>
        <taxon>Pseudomonadota</taxon>
        <taxon>Alphaproteobacteria</taxon>
        <taxon>Hyphomicrobiales</taxon>
        <taxon>Phyllobacteriaceae</taxon>
        <taxon>Phyllobacterium</taxon>
    </lineage>
</organism>
<dbReference type="AlphaFoldDB" id="A0A2N9VUU6"/>
<dbReference type="Proteomes" id="UP000232163">
    <property type="component" value="Unassembled WGS sequence"/>
</dbReference>
<sequence length="105" mass="11834">MMRVRDGINRDLISYANDAFFLLTHEKQALLREASAAIRCYQTLVAISGQTANDADLAARLSRFADDIDFRYADETKAIMLEAAGTIRILRLMLGIKQEILDRTP</sequence>
<gene>
    <name evidence="1" type="ORF">B5P45_19525</name>
</gene>
<proteinExistence type="predicted"/>
<dbReference type="EMBL" id="MZMT01000044">
    <property type="protein sequence ID" value="PIO43264.1"/>
    <property type="molecule type" value="Genomic_DNA"/>
</dbReference>
<dbReference type="OrthoDB" id="8116899at2"/>